<evidence type="ECO:0000313" key="3">
    <source>
        <dbReference type="Ensembl" id="ENSPSIP00000016625.1"/>
    </source>
</evidence>
<dbReference type="InterPro" id="IPR042840">
    <property type="entry name" value="LMNTD1"/>
</dbReference>
<dbReference type="AlphaFoldDB" id="K7G8L4"/>
<dbReference type="SUPFAM" id="SSF74853">
    <property type="entry name" value="Lamin A/C globular tail domain"/>
    <property type="match status" value="1"/>
</dbReference>
<protein>
    <recommendedName>
        <fullName evidence="2">LTD domain-containing protein</fullName>
    </recommendedName>
</protein>
<reference evidence="4" key="1">
    <citation type="submission" date="2011-10" db="EMBL/GenBank/DDBJ databases">
        <authorList>
            <consortium name="Soft-shell Turtle Genome Consortium"/>
        </authorList>
    </citation>
    <scope>NUCLEOTIDE SEQUENCE [LARGE SCALE GENOMIC DNA]</scope>
    <source>
        <strain evidence="4">Daiwa-1</strain>
    </source>
</reference>
<dbReference type="PROSITE" id="PS51841">
    <property type="entry name" value="LTD"/>
    <property type="match status" value="1"/>
</dbReference>
<evidence type="ECO:0000256" key="1">
    <source>
        <dbReference type="SAM" id="MobiDB-lite"/>
    </source>
</evidence>
<dbReference type="STRING" id="13735.ENSPSIP00000016625"/>
<dbReference type="GeneTree" id="ENSGT01120000273326"/>
<dbReference type="HOGENOM" id="CLU_1776883_0_0_1"/>
<dbReference type="Ensembl" id="ENSPSIT00000016701.1">
    <property type="protein sequence ID" value="ENSPSIP00000016625.1"/>
    <property type="gene ID" value="ENSPSIG00000014822.1"/>
</dbReference>
<name>K7G8L4_PELSI</name>
<dbReference type="InterPro" id="IPR001322">
    <property type="entry name" value="Lamin_tail_dom"/>
</dbReference>
<evidence type="ECO:0000313" key="4">
    <source>
        <dbReference type="Proteomes" id="UP000007267"/>
    </source>
</evidence>
<reference evidence="3" key="4">
    <citation type="submission" date="2025-09" db="UniProtKB">
        <authorList>
            <consortium name="Ensembl"/>
        </authorList>
    </citation>
    <scope>IDENTIFICATION</scope>
</reference>
<dbReference type="EMBL" id="AGCU01099182">
    <property type="status" value="NOT_ANNOTATED_CDS"/>
    <property type="molecule type" value="Genomic_DNA"/>
</dbReference>
<organism evidence="3 4">
    <name type="scientific">Pelodiscus sinensis</name>
    <name type="common">Chinese softshell turtle</name>
    <name type="synonym">Trionyx sinensis</name>
    <dbReference type="NCBI Taxonomy" id="13735"/>
    <lineage>
        <taxon>Eukaryota</taxon>
        <taxon>Metazoa</taxon>
        <taxon>Chordata</taxon>
        <taxon>Craniata</taxon>
        <taxon>Vertebrata</taxon>
        <taxon>Euteleostomi</taxon>
        <taxon>Archelosauria</taxon>
        <taxon>Testudinata</taxon>
        <taxon>Testudines</taxon>
        <taxon>Cryptodira</taxon>
        <taxon>Trionychia</taxon>
        <taxon>Trionychidae</taxon>
        <taxon>Pelodiscus</taxon>
    </lineage>
</organism>
<dbReference type="GO" id="GO:0005635">
    <property type="term" value="C:nuclear envelope"/>
    <property type="evidence" value="ECO:0007669"/>
    <property type="project" value="TreeGrafter"/>
</dbReference>
<dbReference type="PANTHER" id="PTHR47012">
    <property type="entry name" value="LAMIN TAIL DOMAIN-CONTAINING PROTEIN 1"/>
    <property type="match status" value="1"/>
</dbReference>
<keyword evidence="4" id="KW-1185">Reference proteome</keyword>
<dbReference type="EMBL" id="AGCU01099181">
    <property type="status" value="NOT_ANNOTATED_CDS"/>
    <property type="molecule type" value="Genomic_DNA"/>
</dbReference>
<dbReference type="InterPro" id="IPR036415">
    <property type="entry name" value="Lamin_tail_dom_sf"/>
</dbReference>
<proteinExistence type="predicted"/>
<dbReference type="PANTHER" id="PTHR47012:SF2">
    <property type="entry name" value="LTD DOMAIN-CONTAINING PROTEIN"/>
    <property type="match status" value="1"/>
</dbReference>
<evidence type="ECO:0000259" key="2">
    <source>
        <dbReference type="PROSITE" id="PS51841"/>
    </source>
</evidence>
<dbReference type="Gene3D" id="2.60.40.1260">
    <property type="entry name" value="Lamin Tail domain"/>
    <property type="match status" value="1"/>
</dbReference>
<accession>K7G8L4</accession>
<dbReference type="OMA" id="DYEHALP"/>
<sequence length="146" mass="16249">MDLSSFIIQQWIGGYPVSIYRFPLDTTLPALHHITVWATGADRAHKPPKEATLRTQQYFRAGPECTTVLSNAKGKILSWHTAPHRRTAAADAYVDNTDLSVDKFPLPEEGEEAEEPLPQRDPQWVPAAPGRGSTRRPPAALQQQAR</sequence>
<reference evidence="4" key="2">
    <citation type="journal article" date="2013" name="Nat. Genet.">
        <title>The draft genomes of soft-shell turtle and green sea turtle yield insights into the development and evolution of the turtle-specific body plan.</title>
        <authorList>
            <person name="Wang Z."/>
            <person name="Pascual-Anaya J."/>
            <person name="Zadissa A."/>
            <person name="Li W."/>
            <person name="Niimura Y."/>
            <person name="Huang Z."/>
            <person name="Li C."/>
            <person name="White S."/>
            <person name="Xiong Z."/>
            <person name="Fang D."/>
            <person name="Wang B."/>
            <person name="Ming Y."/>
            <person name="Chen Y."/>
            <person name="Zheng Y."/>
            <person name="Kuraku S."/>
            <person name="Pignatelli M."/>
            <person name="Herrero J."/>
            <person name="Beal K."/>
            <person name="Nozawa M."/>
            <person name="Li Q."/>
            <person name="Wang J."/>
            <person name="Zhang H."/>
            <person name="Yu L."/>
            <person name="Shigenobu S."/>
            <person name="Wang J."/>
            <person name="Liu J."/>
            <person name="Flicek P."/>
            <person name="Searle S."/>
            <person name="Wang J."/>
            <person name="Kuratani S."/>
            <person name="Yin Y."/>
            <person name="Aken B."/>
            <person name="Zhang G."/>
            <person name="Irie N."/>
        </authorList>
    </citation>
    <scope>NUCLEOTIDE SEQUENCE [LARGE SCALE GENOMIC DNA]</scope>
    <source>
        <strain evidence="4">Daiwa-1</strain>
    </source>
</reference>
<feature type="domain" description="LTD" evidence="2">
    <location>
        <begin position="1"/>
        <end position="84"/>
    </location>
</feature>
<reference evidence="3" key="3">
    <citation type="submission" date="2025-08" db="UniProtKB">
        <authorList>
            <consortium name="Ensembl"/>
        </authorList>
    </citation>
    <scope>IDENTIFICATION</scope>
</reference>
<dbReference type="GO" id="GO:0005737">
    <property type="term" value="C:cytoplasm"/>
    <property type="evidence" value="ECO:0007669"/>
    <property type="project" value="TreeGrafter"/>
</dbReference>
<feature type="region of interest" description="Disordered" evidence="1">
    <location>
        <begin position="101"/>
        <end position="146"/>
    </location>
</feature>
<dbReference type="Proteomes" id="UP000007267">
    <property type="component" value="Unassembled WGS sequence"/>
</dbReference>
<dbReference type="eggNOG" id="KOG0977">
    <property type="taxonomic scope" value="Eukaryota"/>
</dbReference>